<evidence type="ECO:0000259" key="2">
    <source>
        <dbReference type="PROSITE" id="PS50043"/>
    </source>
</evidence>
<dbReference type="PANTHER" id="PTHR43214:SF38">
    <property type="entry name" value="NITRATE_NITRITE RESPONSE REGULATOR PROTEIN NARL"/>
    <property type="match status" value="1"/>
</dbReference>
<keyword evidence="1" id="KW-0238">DNA-binding</keyword>
<accession>A0A6G8Q290</accession>
<protein>
    <recommendedName>
        <fullName evidence="2">HTH luxR-type domain-containing protein</fullName>
    </recommendedName>
</protein>
<dbReference type="SUPFAM" id="SSF46894">
    <property type="entry name" value="C-terminal effector domain of the bipartite response regulators"/>
    <property type="match status" value="1"/>
</dbReference>
<dbReference type="PANTHER" id="PTHR43214">
    <property type="entry name" value="TWO-COMPONENT RESPONSE REGULATOR"/>
    <property type="match status" value="1"/>
</dbReference>
<name>A0A6G8Q290_9ACTN</name>
<dbReference type="SMART" id="SM00421">
    <property type="entry name" value="HTH_LUXR"/>
    <property type="match status" value="1"/>
</dbReference>
<sequence length="185" mass="19835">MLAAGLARILSGRAKVYIGEEAPEQEFTALVVYAEDAQRLAEELDQARKKLGADAPVLVMSLGLDLPLAWSALKAGARGYIHAAMRPEQIVRAVDVAEEGKMAAPRSLLEHLILGNGASPADSLSPRQREILSFVCEGAGNARIARELYLSESTVKQHLRAAYKTLGVRSRAEAARLLKDCGCGV</sequence>
<gene>
    <name evidence="3" type="ORF">GBA65_20785</name>
</gene>
<evidence type="ECO:0000313" key="3">
    <source>
        <dbReference type="EMBL" id="QIN80540.1"/>
    </source>
</evidence>
<dbReference type="InterPro" id="IPR011006">
    <property type="entry name" value="CheY-like_superfamily"/>
</dbReference>
<evidence type="ECO:0000313" key="4">
    <source>
        <dbReference type="Proteomes" id="UP000502706"/>
    </source>
</evidence>
<dbReference type="InterPro" id="IPR000792">
    <property type="entry name" value="Tscrpt_reg_LuxR_C"/>
</dbReference>
<dbReference type="CDD" id="cd06170">
    <property type="entry name" value="LuxR_C_like"/>
    <property type="match status" value="1"/>
</dbReference>
<dbReference type="InterPro" id="IPR016032">
    <property type="entry name" value="Sig_transdc_resp-reg_C-effctor"/>
</dbReference>
<dbReference type="Proteomes" id="UP000502706">
    <property type="component" value="Chromosome"/>
</dbReference>
<dbReference type="PRINTS" id="PR00038">
    <property type="entry name" value="HTHLUXR"/>
</dbReference>
<dbReference type="AlphaFoldDB" id="A0A6G8Q290"/>
<keyword evidence="4" id="KW-1185">Reference proteome</keyword>
<dbReference type="Pfam" id="PF00196">
    <property type="entry name" value="GerE"/>
    <property type="match status" value="1"/>
</dbReference>
<dbReference type="KEGG" id="rmar:GBA65_20785"/>
<dbReference type="RefSeq" id="WP_166398209.1">
    <property type="nucleotide sequence ID" value="NZ_CP045121.1"/>
</dbReference>
<feature type="domain" description="HTH luxR-type" evidence="2">
    <location>
        <begin position="117"/>
        <end position="182"/>
    </location>
</feature>
<organism evidence="3 4">
    <name type="scientific">Rubrobacter marinus</name>
    <dbReference type="NCBI Taxonomy" id="2653852"/>
    <lineage>
        <taxon>Bacteria</taxon>
        <taxon>Bacillati</taxon>
        <taxon>Actinomycetota</taxon>
        <taxon>Rubrobacteria</taxon>
        <taxon>Rubrobacterales</taxon>
        <taxon>Rubrobacteraceae</taxon>
        <taxon>Rubrobacter</taxon>
    </lineage>
</organism>
<reference evidence="3 4" key="1">
    <citation type="submission" date="2019-10" db="EMBL/GenBank/DDBJ databases">
        <title>Rubrobacter sp nov SCSIO 52915 isolated from a deep-sea sediment in the South China Sea.</title>
        <authorList>
            <person name="Chen R.W."/>
        </authorList>
    </citation>
    <scope>NUCLEOTIDE SEQUENCE [LARGE SCALE GENOMIC DNA]</scope>
    <source>
        <strain evidence="3 4">SCSIO 52915</strain>
    </source>
</reference>
<dbReference type="GO" id="GO:0006355">
    <property type="term" value="P:regulation of DNA-templated transcription"/>
    <property type="evidence" value="ECO:0007669"/>
    <property type="project" value="InterPro"/>
</dbReference>
<evidence type="ECO:0000256" key="1">
    <source>
        <dbReference type="ARBA" id="ARBA00023125"/>
    </source>
</evidence>
<dbReference type="InterPro" id="IPR039420">
    <property type="entry name" value="WalR-like"/>
</dbReference>
<proteinExistence type="predicted"/>
<dbReference type="Gene3D" id="3.40.50.2300">
    <property type="match status" value="1"/>
</dbReference>
<dbReference type="GO" id="GO:0003677">
    <property type="term" value="F:DNA binding"/>
    <property type="evidence" value="ECO:0007669"/>
    <property type="project" value="UniProtKB-KW"/>
</dbReference>
<dbReference type="EMBL" id="CP045121">
    <property type="protein sequence ID" value="QIN80540.1"/>
    <property type="molecule type" value="Genomic_DNA"/>
</dbReference>
<dbReference type="SUPFAM" id="SSF52172">
    <property type="entry name" value="CheY-like"/>
    <property type="match status" value="1"/>
</dbReference>
<dbReference type="PROSITE" id="PS50043">
    <property type="entry name" value="HTH_LUXR_2"/>
    <property type="match status" value="1"/>
</dbReference>